<name>B7JZZ8_RIPO1</name>
<dbReference type="RefSeq" id="WP_012595413.1">
    <property type="nucleotide sequence ID" value="NC_011726.1"/>
</dbReference>
<feature type="compositionally biased region" description="Basic and acidic residues" evidence="1">
    <location>
        <begin position="41"/>
        <end position="53"/>
    </location>
</feature>
<feature type="compositionally biased region" description="Polar residues" evidence="1">
    <location>
        <begin position="31"/>
        <end position="40"/>
    </location>
</feature>
<gene>
    <name evidence="2" type="ordered locus">PCC8801_2113</name>
</gene>
<dbReference type="KEGG" id="cyp:PCC8801_2113"/>
<sequence>MKPIKHKLALGIAIALLTLFGVETLAMASPQTLPGTTVSQRDPKCGGDPDDKC</sequence>
<proteinExistence type="predicted"/>
<evidence type="ECO:0000313" key="2">
    <source>
        <dbReference type="EMBL" id="ACK66145.1"/>
    </source>
</evidence>
<organism evidence="2 3">
    <name type="scientific">Rippkaea orientalis (strain PCC 8801 / RF-1)</name>
    <name type="common">Cyanothece sp. (strain PCC 8801)</name>
    <dbReference type="NCBI Taxonomy" id="41431"/>
    <lineage>
        <taxon>Bacteria</taxon>
        <taxon>Bacillati</taxon>
        <taxon>Cyanobacteriota</taxon>
        <taxon>Cyanophyceae</taxon>
        <taxon>Oscillatoriophycideae</taxon>
        <taxon>Chroococcales</taxon>
        <taxon>Aphanothecaceae</taxon>
        <taxon>Rippkaea</taxon>
        <taxon>Rippkaea orientalis</taxon>
    </lineage>
</organism>
<accession>B7JZZ8</accession>
<feature type="region of interest" description="Disordered" evidence="1">
    <location>
        <begin position="31"/>
        <end position="53"/>
    </location>
</feature>
<protein>
    <submittedName>
        <fullName evidence="2">Uncharacterized protein</fullName>
    </submittedName>
</protein>
<dbReference type="Proteomes" id="UP000008204">
    <property type="component" value="Chromosome"/>
</dbReference>
<reference evidence="3" key="1">
    <citation type="journal article" date="2011" name="MBio">
        <title>Novel metabolic attributes of the genus Cyanothece, comprising a group of unicellular nitrogen-fixing Cyanobacteria.</title>
        <authorList>
            <person name="Bandyopadhyay A."/>
            <person name="Elvitigala T."/>
            <person name="Welsh E."/>
            <person name="Stockel J."/>
            <person name="Liberton M."/>
            <person name="Min H."/>
            <person name="Sherman L.A."/>
            <person name="Pakrasi H.B."/>
        </authorList>
    </citation>
    <scope>NUCLEOTIDE SEQUENCE [LARGE SCALE GENOMIC DNA]</scope>
    <source>
        <strain evidence="3">PCC 8801</strain>
    </source>
</reference>
<dbReference type="HOGENOM" id="CLU_3097942_0_0_3"/>
<dbReference type="EMBL" id="CP001287">
    <property type="protein sequence ID" value="ACK66145.1"/>
    <property type="molecule type" value="Genomic_DNA"/>
</dbReference>
<keyword evidence="3" id="KW-1185">Reference proteome</keyword>
<evidence type="ECO:0000313" key="3">
    <source>
        <dbReference type="Proteomes" id="UP000008204"/>
    </source>
</evidence>
<dbReference type="AlphaFoldDB" id="B7JZZ8"/>
<evidence type="ECO:0000256" key="1">
    <source>
        <dbReference type="SAM" id="MobiDB-lite"/>
    </source>
</evidence>